<dbReference type="RefSeq" id="WP_376887153.1">
    <property type="nucleotide sequence ID" value="NZ_JBHUHR010000039.1"/>
</dbReference>
<keyword evidence="12" id="KW-1185">Reference proteome</keyword>
<feature type="domain" description="Alpha-D-phosphohexomutase alpha/beta/alpha" evidence="8">
    <location>
        <begin position="49"/>
        <end position="187"/>
    </location>
</feature>
<dbReference type="PROSITE" id="PS00710">
    <property type="entry name" value="PGM_PMM"/>
    <property type="match status" value="1"/>
</dbReference>
<comment type="similarity">
    <text evidence="2 7">Belongs to the phosphohexose mutase family.</text>
</comment>
<dbReference type="EC" id="5.4.2.-" evidence="11"/>
<evidence type="ECO:0000259" key="10">
    <source>
        <dbReference type="Pfam" id="PF02880"/>
    </source>
</evidence>
<dbReference type="PANTHER" id="PTHR45745">
    <property type="entry name" value="PHOSPHOMANNOMUTASE 45A"/>
    <property type="match status" value="1"/>
</dbReference>
<proteinExistence type="inferred from homology"/>
<dbReference type="Pfam" id="PF02878">
    <property type="entry name" value="PGM_PMM_I"/>
    <property type="match status" value="1"/>
</dbReference>
<evidence type="ECO:0000256" key="5">
    <source>
        <dbReference type="ARBA" id="ARBA00022842"/>
    </source>
</evidence>
<dbReference type="Proteomes" id="UP001597361">
    <property type="component" value="Unassembled WGS sequence"/>
</dbReference>
<evidence type="ECO:0000259" key="9">
    <source>
        <dbReference type="Pfam" id="PF02879"/>
    </source>
</evidence>
<dbReference type="InterPro" id="IPR005845">
    <property type="entry name" value="A-D-PHexomutase_a/b/a-II"/>
</dbReference>
<dbReference type="EMBL" id="JBHUHR010000039">
    <property type="protein sequence ID" value="MFD2036130.1"/>
    <property type="molecule type" value="Genomic_DNA"/>
</dbReference>
<evidence type="ECO:0000259" key="8">
    <source>
        <dbReference type="Pfam" id="PF02878"/>
    </source>
</evidence>
<dbReference type="PRINTS" id="PR00509">
    <property type="entry name" value="PGMPMM"/>
</dbReference>
<evidence type="ECO:0000256" key="4">
    <source>
        <dbReference type="ARBA" id="ARBA00022723"/>
    </source>
</evidence>
<keyword evidence="5 7" id="KW-0460">Magnesium</keyword>
<organism evidence="11 12">
    <name type="scientific">Belliella marina</name>
    <dbReference type="NCBI Taxonomy" id="1644146"/>
    <lineage>
        <taxon>Bacteria</taxon>
        <taxon>Pseudomonadati</taxon>
        <taxon>Bacteroidota</taxon>
        <taxon>Cytophagia</taxon>
        <taxon>Cytophagales</taxon>
        <taxon>Cyclobacteriaceae</taxon>
        <taxon>Belliella</taxon>
    </lineage>
</organism>
<evidence type="ECO:0000256" key="2">
    <source>
        <dbReference type="ARBA" id="ARBA00010231"/>
    </source>
</evidence>
<dbReference type="InterPro" id="IPR036900">
    <property type="entry name" value="A-D-PHexomutase_C_sf"/>
</dbReference>
<dbReference type="CDD" id="cd05799">
    <property type="entry name" value="PGM2"/>
    <property type="match status" value="1"/>
</dbReference>
<feature type="domain" description="Alpha-D-phosphohexomutase alpha/beta/alpha" evidence="10">
    <location>
        <begin position="326"/>
        <end position="450"/>
    </location>
</feature>
<dbReference type="Pfam" id="PF02879">
    <property type="entry name" value="PGM_PMM_II"/>
    <property type="match status" value="1"/>
</dbReference>
<dbReference type="GO" id="GO:0016853">
    <property type="term" value="F:isomerase activity"/>
    <property type="evidence" value="ECO:0007669"/>
    <property type="project" value="UniProtKB-KW"/>
</dbReference>
<dbReference type="InterPro" id="IPR016055">
    <property type="entry name" value="A-D-PHexomutase_a/b/a-I/II/III"/>
</dbReference>
<keyword evidence="6 11" id="KW-0413">Isomerase</keyword>
<evidence type="ECO:0000313" key="12">
    <source>
        <dbReference type="Proteomes" id="UP001597361"/>
    </source>
</evidence>
<reference evidence="12" key="1">
    <citation type="journal article" date="2019" name="Int. J. Syst. Evol. Microbiol.">
        <title>The Global Catalogue of Microorganisms (GCM) 10K type strain sequencing project: providing services to taxonomists for standard genome sequencing and annotation.</title>
        <authorList>
            <consortium name="The Broad Institute Genomics Platform"/>
            <consortium name="The Broad Institute Genome Sequencing Center for Infectious Disease"/>
            <person name="Wu L."/>
            <person name="Ma J."/>
        </authorList>
    </citation>
    <scope>NUCLEOTIDE SEQUENCE [LARGE SCALE GENOMIC DNA]</scope>
    <source>
        <strain evidence="12">CGMCC 1.15180</strain>
    </source>
</reference>
<evidence type="ECO:0000256" key="6">
    <source>
        <dbReference type="ARBA" id="ARBA00023235"/>
    </source>
</evidence>
<evidence type="ECO:0000256" key="7">
    <source>
        <dbReference type="RuleBase" id="RU004326"/>
    </source>
</evidence>
<dbReference type="Gene3D" id="3.30.310.50">
    <property type="entry name" value="Alpha-D-phosphohexomutase, C-terminal domain"/>
    <property type="match status" value="1"/>
</dbReference>
<dbReference type="PANTHER" id="PTHR45745:SF1">
    <property type="entry name" value="PHOSPHOGLUCOMUTASE 2B-RELATED"/>
    <property type="match status" value="1"/>
</dbReference>
<name>A0ABW4VRB0_9BACT</name>
<accession>A0ABW4VRB0</accession>
<dbReference type="InterPro" id="IPR005846">
    <property type="entry name" value="A-D-PHexomutase_a/b/a-III"/>
</dbReference>
<comment type="cofactor">
    <cofactor evidence="1">
        <name>Mg(2+)</name>
        <dbReference type="ChEBI" id="CHEBI:18420"/>
    </cofactor>
</comment>
<dbReference type="Gene3D" id="3.40.120.10">
    <property type="entry name" value="Alpha-D-Glucose-1,6-Bisphosphate, subunit A, domain 3"/>
    <property type="match status" value="3"/>
</dbReference>
<evidence type="ECO:0000256" key="3">
    <source>
        <dbReference type="ARBA" id="ARBA00022553"/>
    </source>
</evidence>
<evidence type="ECO:0000256" key="1">
    <source>
        <dbReference type="ARBA" id="ARBA00001946"/>
    </source>
</evidence>
<protein>
    <submittedName>
        <fullName evidence="11">Phospho-sugar mutase</fullName>
        <ecNumber evidence="11">5.4.2.-</ecNumber>
    </submittedName>
</protein>
<dbReference type="InterPro" id="IPR016066">
    <property type="entry name" value="A-D-PHexomutase_CS"/>
</dbReference>
<comment type="caution">
    <text evidence="11">The sequence shown here is derived from an EMBL/GenBank/DDBJ whole genome shotgun (WGS) entry which is preliminary data.</text>
</comment>
<dbReference type="Pfam" id="PF02880">
    <property type="entry name" value="PGM_PMM_III"/>
    <property type="match status" value="1"/>
</dbReference>
<dbReference type="SUPFAM" id="SSF55957">
    <property type="entry name" value="Phosphoglucomutase, C-terminal domain"/>
    <property type="match status" value="1"/>
</dbReference>
<dbReference type="SUPFAM" id="SSF53738">
    <property type="entry name" value="Phosphoglucomutase, first 3 domains"/>
    <property type="match status" value="3"/>
</dbReference>
<sequence length="577" mass="64257">MTNTDPMIIAKAEAWLQSNIDEKSKSEIKALLASPDQTELIDSFYRDLEFGTGGLRGIMGVGSNRMNIYTIGMATQGLANYLLKCFPGEEISVAVTHDCRINNTLFADTTANVFTANGIKVKYYREMRPTPMLSFAIRHFGCKSGVMVTASHNPKEYNGYKAYWEDGGQVVAPHDVNIITEVQKITSVDDVNWNKNDALIEYIETDFDFVYLNEVKKMSLSPNEIMLEKDMPIVFSPIHGASGKTVPAALKIYGFENIHIVKEQAEPDGTFPTVIYPNPEEKEALNMAIELGKKVNAELVLACDPDGDRYAACVPDGKGGFELLNGNQGGSLITYYLLSKWREYGQLTGDQFMVNTIVTTELINEICAGFNVTCYNVLTGFKNIAAIIKELEGKKQFIAGGEESYGYMVGDFVRDKDANSAAAIFAELVAYYKTKGQSVQDVLAEIYMEYGFYKEHLISVTKKGKDGAEQIQALMAGYRNNKPSEINGIKVVKIIDVKESKVYDLINNSESALHMDKSNVIQFYLEDGSKISARPSGTEPKIKYYFSVNEKLPNREAYRAVEESLDKKIQGLMTYFG</sequence>
<dbReference type="InterPro" id="IPR005841">
    <property type="entry name" value="Alpha-D-phosphohexomutase_SF"/>
</dbReference>
<evidence type="ECO:0000313" key="11">
    <source>
        <dbReference type="EMBL" id="MFD2036130.1"/>
    </source>
</evidence>
<keyword evidence="4 7" id="KW-0479">Metal-binding</keyword>
<gene>
    <name evidence="11" type="ORF">ACFSKL_15110</name>
</gene>
<feature type="domain" description="Alpha-D-phosphohexomutase alpha/beta/alpha" evidence="9">
    <location>
        <begin position="211"/>
        <end position="317"/>
    </location>
</feature>
<dbReference type="InterPro" id="IPR005844">
    <property type="entry name" value="A-D-PHexomutase_a/b/a-I"/>
</dbReference>
<keyword evidence="3" id="KW-0597">Phosphoprotein</keyword>